<dbReference type="InterPro" id="IPR000623">
    <property type="entry name" value="Shikimate_kinase/TSH1"/>
</dbReference>
<keyword evidence="9 11" id="KW-0057">Aromatic amino acid biosynthesis</keyword>
<comment type="subunit">
    <text evidence="11">Monomer.</text>
</comment>
<evidence type="ECO:0000256" key="10">
    <source>
        <dbReference type="ARBA" id="ARBA00048567"/>
    </source>
</evidence>
<evidence type="ECO:0000256" key="5">
    <source>
        <dbReference type="ARBA" id="ARBA00022679"/>
    </source>
</evidence>
<feature type="binding site" evidence="11">
    <location>
        <position position="33"/>
    </location>
    <ligand>
        <name>substrate</name>
    </ligand>
</feature>
<dbReference type="AlphaFoldDB" id="F6BL17"/>
<dbReference type="UniPathway" id="UPA00053">
    <property type="reaction ID" value="UER00088"/>
</dbReference>
<evidence type="ECO:0000256" key="11">
    <source>
        <dbReference type="HAMAP-Rule" id="MF_00109"/>
    </source>
</evidence>
<dbReference type="GO" id="GO:0008652">
    <property type="term" value="P:amino acid biosynthetic process"/>
    <property type="evidence" value="ECO:0007669"/>
    <property type="project" value="UniProtKB-KW"/>
</dbReference>
<dbReference type="SUPFAM" id="SSF52540">
    <property type="entry name" value="P-loop containing nucleoside triphosphate hydrolases"/>
    <property type="match status" value="1"/>
</dbReference>
<sequence length="171" mass="19036">MKNIALTGFMATGKTVVGKRVADILSFGFIDTDDLIEKISGMKITEIFDKYGEKYFRGIEKIAVARASRLKNHVISTGGGVVLNPSNIVQLRKHGVVICLKANPEVILRNIGNNDKRPILANGDVYEKIKALLAERQHYYEFADYTIDVSDMSINDVALTVVDVYSKLKTR</sequence>
<dbReference type="PANTHER" id="PTHR21087">
    <property type="entry name" value="SHIKIMATE KINASE"/>
    <property type="match status" value="1"/>
</dbReference>
<dbReference type="NCBIfam" id="NF010553">
    <property type="entry name" value="PRK13947.1"/>
    <property type="match status" value="1"/>
</dbReference>
<dbReference type="Proteomes" id="UP000007239">
    <property type="component" value="Chromosome"/>
</dbReference>
<evidence type="ECO:0000313" key="12">
    <source>
        <dbReference type="EMBL" id="AEF17201.1"/>
    </source>
</evidence>
<feature type="binding site" evidence="11">
    <location>
        <position position="136"/>
    </location>
    <ligand>
        <name>substrate</name>
    </ligand>
</feature>
<dbReference type="STRING" id="858215.Thexy_1168"/>
<comment type="pathway">
    <text evidence="1 11">Metabolic intermediate biosynthesis; chorismate biosynthesis; chorismate from D-erythrose 4-phosphate and phosphoenolpyruvate: step 5/7.</text>
</comment>
<dbReference type="RefSeq" id="WP_013787943.1">
    <property type="nucleotide sequence ID" value="NC_015555.1"/>
</dbReference>
<keyword evidence="11" id="KW-0460">Magnesium</keyword>
<dbReference type="EMBL" id="CP002739">
    <property type="protein sequence ID" value="AEF17201.1"/>
    <property type="molecule type" value="Genomic_DNA"/>
</dbReference>
<comment type="caution">
    <text evidence="11">Lacks conserved residue(s) required for the propagation of feature annotation.</text>
</comment>
<feature type="binding site" evidence="11">
    <location>
        <position position="57"/>
    </location>
    <ligand>
        <name>substrate</name>
    </ligand>
</feature>
<keyword evidence="6 11" id="KW-0547">Nucleotide-binding</keyword>
<proteinExistence type="inferred from homology"/>
<dbReference type="EC" id="2.7.1.71" evidence="3 11"/>
<dbReference type="GO" id="GO:0005829">
    <property type="term" value="C:cytosol"/>
    <property type="evidence" value="ECO:0007669"/>
    <property type="project" value="TreeGrafter"/>
</dbReference>
<feature type="binding site" evidence="11">
    <location>
        <position position="79"/>
    </location>
    <ligand>
        <name>substrate</name>
    </ligand>
</feature>
<accession>F6BL17</accession>
<keyword evidence="4 11" id="KW-0028">Amino-acid biosynthesis</keyword>
<evidence type="ECO:0000313" key="13">
    <source>
        <dbReference type="Proteomes" id="UP000007239"/>
    </source>
</evidence>
<evidence type="ECO:0000256" key="6">
    <source>
        <dbReference type="ARBA" id="ARBA00022741"/>
    </source>
</evidence>
<dbReference type="GO" id="GO:0004765">
    <property type="term" value="F:shikimate kinase activity"/>
    <property type="evidence" value="ECO:0007669"/>
    <property type="project" value="UniProtKB-UniRule"/>
</dbReference>
<dbReference type="GO" id="GO:0005524">
    <property type="term" value="F:ATP binding"/>
    <property type="evidence" value="ECO:0007669"/>
    <property type="project" value="UniProtKB-UniRule"/>
</dbReference>
<dbReference type="GO" id="GO:0009423">
    <property type="term" value="P:chorismate biosynthetic process"/>
    <property type="evidence" value="ECO:0007669"/>
    <property type="project" value="UniProtKB-UniRule"/>
</dbReference>
<organism evidence="12 13">
    <name type="scientific">Thermoanaerobacterium xylanolyticum (strain ATCC 49914 / DSM 7097 / LX-11)</name>
    <dbReference type="NCBI Taxonomy" id="858215"/>
    <lineage>
        <taxon>Bacteria</taxon>
        <taxon>Bacillati</taxon>
        <taxon>Bacillota</taxon>
        <taxon>Clostridia</taxon>
        <taxon>Thermoanaerobacterales</taxon>
        <taxon>Thermoanaerobacteraceae</taxon>
        <taxon>Thermoanaerobacterium</taxon>
    </lineage>
</organism>
<dbReference type="eggNOG" id="COG0703">
    <property type="taxonomic scope" value="Bacteria"/>
</dbReference>
<comment type="cofactor">
    <cofactor evidence="11">
        <name>Mg(2+)</name>
        <dbReference type="ChEBI" id="CHEBI:18420"/>
    </cofactor>
    <text evidence="11">Binds 1 Mg(2+) ion per subunit.</text>
</comment>
<keyword evidence="11" id="KW-0963">Cytoplasm</keyword>
<evidence type="ECO:0000256" key="1">
    <source>
        <dbReference type="ARBA" id="ARBA00004842"/>
    </source>
</evidence>
<dbReference type="HAMAP" id="MF_00109">
    <property type="entry name" value="Shikimate_kinase"/>
    <property type="match status" value="1"/>
</dbReference>
<evidence type="ECO:0000256" key="3">
    <source>
        <dbReference type="ARBA" id="ARBA00012154"/>
    </source>
</evidence>
<evidence type="ECO:0000256" key="7">
    <source>
        <dbReference type="ARBA" id="ARBA00022777"/>
    </source>
</evidence>
<dbReference type="PROSITE" id="PS01128">
    <property type="entry name" value="SHIKIMATE_KINASE"/>
    <property type="match status" value="1"/>
</dbReference>
<dbReference type="Gene3D" id="3.40.50.300">
    <property type="entry name" value="P-loop containing nucleotide triphosphate hydrolases"/>
    <property type="match status" value="1"/>
</dbReference>
<keyword evidence="11" id="KW-0479">Metal-binding</keyword>
<protein>
    <recommendedName>
        <fullName evidence="3 11">Shikimate kinase</fullName>
        <shortName evidence="11">SK</shortName>
        <ecNumber evidence="3 11">2.7.1.71</ecNumber>
    </recommendedName>
</protein>
<comment type="function">
    <text evidence="11">Catalyzes the specific phosphorylation of the 3-hydroxyl group of shikimic acid using ATP as a cosubstrate.</text>
</comment>
<keyword evidence="5 11" id="KW-0808">Transferase</keyword>
<dbReference type="PRINTS" id="PR01100">
    <property type="entry name" value="SHIKIMTKNASE"/>
</dbReference>
<feature type="binding site" evidence="11">
    <location>
        <position position="117"/>
    </location>
    <ligand>
        <name>ATP</name>
        <dbReference type="ChEBI" id="CHEBI:30616"/>
    </ligand>
</feature>
<dbReference type="GO" id="GO:0000287">
    <property type="term" value="F:magnesium ion binding"/>
    <property type="evidence" value="ECO:0007669"/>
    <property type="project" value="UniProtKB-UniRule"/>
</dbReference>
<evidence type="ECO:0000256" key="8">
    <source>
        <dbReference type="ARBA" id="ARBA00022840"/>
    </source>
</evidence>
<dbReference type="CDD" id="cd00464">
    <property type="entry name" value="SK"/>
    <property type="match status" value="1"/>
</dbReference>
<dbReference type="HOGENOM" id="CLU_057607_4_0_9"/>
<gene>
    <name evidence="11" type="primary">aroK</name>
    <name evidence="12" type="ordered locus">Thexy_1168</name>
</gene>
<comment type="subcellular location">
    <subcellularLocation>
        <location evidence="11">Cytoplasm</location>
    </subcellularLocation>
</comment>
<comment type="catalytic activity">
    <reaction evidence="10 11">
        <text>shikimate + ATP = 3-phosphoshikimate + ADP + H(+)</text>
        <dbReference type="Rhea" id="RHEA:13121"/>
        <dbReference type="ChEBI" id="CHEBI:15378"/>
        <dbReference type="ChEBI" id="CHEBI:30616"/>
        <dbReference type="ChEBI" id="CHEBI:36208"/>
        <dbReference type="ChEBI" id="CHEBI:145989"/>
        <dbReference type="ChEBI" id="CHEBI:456216"/>
        <dbReference type="EC" id="2.7.1.71"/>
    </reaction>
</comment>
<feature type="binding site" evidence="11">
    <location>
        <begin position="11"/>
        <end position="16"/>
    </location>
    <ligand>
        <name>ATP</name>
        <dbReference type="ChEBI" id="CHEBI:30616"/>
    </ligand>
</feature>
<dbReference type="PANTHER" id="PTHR21087:SF16">
    <property type="entry name" value="SHIKIMATE KINASE 1, CHLOROPLASTIC"/>
    <property type="match status" value="1"/>
</dbReference>
<feature type="binding site" evidence="11">
    <location>
        <position position="15"/>
    </location>
    <ligand>
        <name>Mg(2+)</name>
        <dbReference type="ChEBI" id="CHEBI:18420"/>
    </ligand>
</feature>
<dbReference type="KEGG" id="txy:Thexy_1168"/>
<dbReference type="InterPro" id="IPR023000">
    <property type="entry name" value="Shikimate_kinase_CS"/>
</dbReference>
<dbReference type="InterPro" id="IPR031322">
    <property type="entry name" value="Shikimate/glucono_kinase"/>
</dbReference>
<dbReference type="GO" id="GO:0009073">
    <property type="term" value="P:aromatic amino acid family biosynthetic process"/>
    <property type="evidence" value="ECO:0007669"/>
    <property type="project" value="UniProtKB-KW"/>
</dbReference>
<evidence type="ECO:0000256" key="2">
    <source>
        <dbReference type="ARBA" id="ARBA00006997"/>
    </source>
</evidence>
<keyword evidence="8 11" id="KW-0067">ATP-binding</keyword>
<dbReference type="InterPro" id="IPR027417">
    <property type="entry name" value="P-loop_NTPase"/>
</dbReference>
<reference evidence="12" key="1">
    <citation type="submission" date="2011-05" db="EMBL/GenBank/DDBJ databases">
        <title>Complete sequence of Thermoanaerobacterium xylanolyticum LX-11.</title>
        <authorList>
            <consortium name="US DOE Joint Genome Institute"/>
            <person name="Lucas S."/>
            <person name="Han J."/>
            <person name="Lapidus A."/>
            <person name="Cheng J.-F."/>
            <person name="Goodwin L."/>
            <person name="Pitluck S."/>
            <person name="Peters L."/>
            <person name="Mikhailova N."/>
            <person name="Lu M."/>
            <person name="Han C."/>
            <person name="Tapia R."/>
            <person name="Land M."/>
            <person name="Hauser L."/>
            <person name="Kyrpides N."/>
            <person name="Ivanova N."/>
            <person name="Pagani I."/>
            <person name="Hemme C."/>
            <person name="Woyke T."/>
        </authorList>
    </citation>
    <scope>NUCLEOTIDE SEQUENCE</scope>
    <source>
        <strain evidence="12">LX-11</strain>
    </source>
</reference>
<dbReference type="Pfam" id="PF01202">
    <property type="entry name" value="SKI"/>
    <property type="match status" value="1"/>
</dbReference>
<evidence type="ECO:0000256" key="4">
    <source>
        <dbReference type="ARBA" id="ARBA00022605"/>
    </source>
</evidence>
<name>F6BL17_THEXL</name>
<evidence type="ECO:0000256" key="9">
    <source>
        <dbReference type="ARBA" id="ARBA00023141"/>
    </source>
</evidence>
<comment type="similarity">
    <text evidence="2 11">Belongs to the shikimate kinase family.</text>
</comment>
<keyword evidence="7 11" id="KW-0418">Kinase</keyword>
<keyword evidence="13" id="KW-1185">Reference proteome</keyword>